<dbReference type="GO" id="GO:0008999">
    <property type="term" value="F:protein-N-terminal-alanine acetyltransferase activity"/>
    <property type="evidence" value="ECO:0007669"/>
    <property type="project" value="UniProtKB-EC"/>
</dbReference>
<comment type="subcellular location">
    <subcellularLocation>
        <location evidence="1">Cytoplasm</location>
    </subcellularLocation>
</comment>
<dbReference type="Proteomes" id="UP000000719">
    <property type="component" value="Chromosome"/>
</dbReference>
<dbReference type="CDD" id="cd04301">
    <property type="entry name" value="NAT_SF"/>
    <property type="match status" value="1"/>
</dbReference>
<dbReference type="HOGENOM" id="CLU_013985_23_3_9"/>
<dbReference type="GO" id="GO:0005840">
    <property type="term" value="C:ribosome"/>
    <property type="evidence" value="ECO:0007669"/>
    <property type="project" value="UniProtKB-KW"/>
</dbReference>
<evidence type="ECO:0000313" key="3">
    <source>
        <dbReference type="EMBL" id="ACL68959.1"/>
    </source>
</evidence>
<evidence type="ECO:0000259" key="2">
    <source>
        <dbReference type="PROSITE" id="PS51186"/>
    </source>
</evidence>
<keyword evidence="3" id="KW-0808">Transferase</keyword>
<dbReference type="KEGG" id="hor:Hore_01970"/>
<comment type="function">
    <text evidence="1">Acetylates the N-terminal alanine of ribosomal protein bS18.</text>
</comment>
<dbReference type="PROSITE" id="PS51186">
    <property type="entry name" value="GNAT"/>
    <property type="match status" value="1"/>
</dbReference>
<dbReference type="InterPro" id="IPR016181">
    <property type="entry name" value="Acyl_CoA_acyltransferase"/>
</dbReference>
<dbReference type="Gene3D" id="3.40.630.30">
    <property type="match status" value="1"/>
</dbReference>
<comment type="catalytic activity">
    <reaction evidence="1">
        <text>N-terminal L-alanyl-[ribosomal protein bS18] + acetyl-CoA = N-terminal N(alpha)-acetyl-L-alanyl-[ribosomal protein bS18] + CoA + H(+)</text>
        <dbReference type="Rhea" id="RHEA:43756"/>
        <dbReference type="Rhea" id="RHEA-COMP:10676"/>
        <dbReference type="Rhea" id="RHEA-COMP:10677"/>
        <dbReference type="ChEBI" id="CHEBI:15378"/>
        <dbReference type="ChEBI" id="CHEBI:57287"/>
        <dbReference type="ChEBI" id="CHEBI:57288"/>
        <dbReference type="ChEBI" id="CHEBI:64718"/>
        <dbReference type="ChEBI" id="CHEBI:83683"/>
        <dbReference type="EC" id="2.3.1.266"/>
    </reaction>
</comment>
<dbReference type="PANTHER" id="PTHR43617:SF20">
    <property type="entry name" value="N-ALPHA-ACETYLTRANSFERASE RIMI"/>
    <property type="match status" value="1"/>
</dbReference>
<name>B8D0Z0_HALOH</name>
<dbReference type="SUPFAM" id="SSF55729">
    <property type="entry name" value="Acyl-CoA N-acyltransferases (Nat)"/>
    <property type="match status" value="1"/>
</dbReference>
<dbReference type="AlphaFoldDB" id="B8D0Z0"/>
<dbReference type="InterPro" id="IPR000182">
    <property type="entry name" value="GNAT_dom"/>
</dbReference>
<dbReference type="GO" id="GO:0005737">
    <property type="term" value="C:cytoplasm"/>
    <property type="evidence" value="ECO:0007669"/>
    <property type="project" value="UniProtKB-SubCell"/>
</dbReference>
<proteinExistence type="inferred from homology"/>
<feature type="domain" description="N-acetyltransferase" evidence="2">
    <location>
        <begin position="3"/>
        <end position="148"/>
    </location>
</feature>
<dbReference type="PANTHER" id="PTHR43617">
    <property type="entry name" value="L-AMINO ACID N-ACETYLTRANSFERASE"/>
    <property type="match status" value="1"/>
</dbReference>
<keyword evidence="4" id="KW-1185">Reference proteome</keyword>
<accession>B8D0Z0</accession>
<organism evidence="3 4">
    <name type="scientific">Halothermothrix orenii (strain H 168 / OCM 544 / DSM 9562)</name>
    <dbReference type="NCBI Taxonomy" id="373903"/>
    <lineage>
        <taxon>Bacteria</taxon>
        <taxon>Bacillati</taxon>
        <taxon>Bacillota</taxon>
        <taxon>Clostridia</taxon>
        <taxon>Halanaerobiales</taxon>
        <taxon>Halothermotrichaceae</taxon>
        <taxon>Halothermothrix</taxon>
    </lineage>
</organism>
<dbReference type="EC" id="2.3.1.266" evidence="1"/>
<evidence type="ECO:0000313" key="4">
    <source>
        <dbReference type="Proteomes" id="UP000000719"/>
    </source>
</evidence>
<reference evidence="3 4" key="1">
    <citation type="journal article" date="2009" name="PLoS ONE">
        <title>Genome analysis of the anaerobic thermohalophilic bacterium Halothermothrix orenii.</title>
        <authorList>
            <person name="Mavromatis K."/>
            <person name="Ivanova N."/>
            <person name="Anderson I."/>
            <person name="Lykidis A."/>
            <person name="Hooper S.D."/>
            <person name="Sun H."/>
            <person name="Kunin V."/>
            <person name="Lapidus A."/>
            <person name="Hugenholtz P."/>
            <person name="Patel B."/>
            <person name="Kyrpides N.C."/>
        </authorList>
    </citation>
    <scope>NUCLEOTIDE SEQUENCE [LARGE SCALE GENOMIC DNA]</scope>
    <source>
        <strain evidence="4">H 168 / OCM 544 / DSM 9562</strain>
    </source>
</reference>
<comment type="similarity">
    <text evidence="1">Belongs to the acetyltransferase family. RimI subfamily.</text>
</comment>
<keyword evidence="3" id="KW-0012">Acyltransferase</keyword>
<dbReference type="NCBIfam" id="TIGR01575">
    <property type="entry name" value="rimI"/>
    <property type="match status" value="1"/>
</dbReference>
<gene>
    <name evidence="3" type="ordered locus">Hore_01970</name>
</gene>
<dbReference type="InterPro" id="IPR006464">
    <property type="entry name" value="AcTrfase_RimI/Ard1"/>
</dbReference>
<sequence length="151" mass="17417">MGLTIRPMEESDLPRVLEIEGKCFQAPWSKKAFLRELQDNKYSLYLSGWLDGRLVGYIGSWIIKDELHITNLAVDPGYRRRGLATRLINNLMNFAEDQGLKEVTLEVRVSNKAAIRLYEKLGFIPIGCYVGYYKNNNEDALVMWKGLKNEE</sequence>
<dbReference type="Pfam" id="PF00583">
    <property type="entry name" value="Acetyltransf_1"/>
    <property type="match status" value="1"/>
</dbReference>
<keyword evidence="3" id="KW-0687">Ribonucleoprotein</keyword>
<dbReference type="InterPro" id="IPR050276">
    <property type="entry name" value="MshD_Acetyltransferase"/>
</dbReference>
<keyword evidence="1" id="KW-0963">Cytoplasm</keyword>
<keyword evidence="3" id="KW-0689">Ribosomal protein</keyword>
<dbReference type="eggNOG" id="COG0456">
    <property type="taxonomic scope" value="Bacteria"/>
</dbReference>
<dbReference type="STRING" id="373903.Hore_01970"/>
<protein>
    <recommendedName>
        <fullName evidence="1">[Ribosomal protein bS18]-alanine N-acetyltransferase</fullName>
        <ecNumber evidence="1">2.3.1.266</ecNumber>
    </recommendedName>
</protein>
<evidence type="ECO:0000256" key="1">
    <source>
        <dbReference type="RuleBase" id="RU363094"/>
    </source>
</evidence>
<dbReference type="EMBL" id="CP001098">
    <property type="protein sequence ID" value="ACL68959.1"/>
    <property type="molecule type" value="Genomic_DNA"/>
</dbReference>